<proteinExistence type="predicted"/>
<gene>
    <name evidence="2" type="ORF">ACFQPE_19830</name>
</gene>
<dbReference type="Proteomes" id="UP001596547">
    <property type="component" value="Unassembled WGS sequence"/>
</dbReference>
<accession>A0ABD6AFN3</accession>
<dbReference type="RefSeq" id="WP_276306139.1">
    <property type="nucleotide sequence ID" value="NZ_CP119993.1"/>
</dbReference>
<organism evidence="2 3">
    <name type="scientific">Halomarina halobia</name>
    <dbReference type="NCBI Taxonomy" id="3033386"/>
    <lineage>
        <taxon>Archaea</taxon>
        <taxon>Methanobacteriati</taxon>
        <taxon>Methanobacteriota</taxon>
        <taxon>Stenosarchaea group</taxon>
        <taxon>Halobacteria</taxon>
        <taxon>Halobacteriales</taxon>
        <taxon>Natronomonadaceae</taxon>
        <taxon>Halomarina</taxon>
    </lineage>
</organism>
<evidence type="ECO:0000256" key="1">
    <source>
        <dbReference type="SAM" id="MobiDB-lite"/>
    </source>
</evidence>
<reference evidence="2 3" key="1">
    <citation type="journal article" date="2019" name="Int. J. Syst. Evol. Microbiol.">
        <title>The Global Catalogue of Microorganisms (GCM) 10K type strain sequencing project: providing services to taxonomists for standard genome sequencing and annotation.</title>
        <authorList>
            <consortium name="The Broad Institute Genomics Platform"/>
            <consortium name="The Broad Institute Genome Sequencing Center for Infectious Disease"/>
            <person name="Wu L."/>
            <person name="Ma J."/>
        </authorList>
    </citation>
    <scope>NUCLEOTIDE SEQUENCE [LARGE SCALE GENOMIC DNA]</scope>
    <source>
        <strain evidence="2 3">PSR21</strain>
    </source>
</reference>
<evidence type="ECO:0000313" key="3">
    <source>
        <dbReference type="Proteomes" id="UP001596547"/>
    </source>
</evidence>
<keyword evidence="3" id="KW-1185">Reference proteome</keyword>
<name>A0ABD6AFN3_9EURY</name>
<dbReference type="AlphaFoldDB" id="A0ABD6AFN3"/>
<dbReference type="EMBL" id="JBHTBF010000003">
    <property type="protein sequence ID" value="MFC7319025.1"/>
    <property type="molecule type" value="Genomic_DNA"/>
</dbReference>
<protein>
    <submittedName>
        <fullName evidence="2">Uncharacterized protein</fullName>
    </submittedName>
</protein>
<evidence type="ECO:0000313" key="2">
    <source>
        <dbReference type="EMBL" id="MFC7319025.1"/>
    </source>
</evidence>
<sequence length="54" mass="6166">MLPDISHAGSSEPADYSTVLSSHDQRKADEEREAYRDRIHQLIDEDRELLNALA</sequence>
<feature type="compositionally biased region" description="Basic and acidic residues" evidence="1">
    <location>
        <begin position="23"/>
        <end position="33"/>
    </location>
</feature>
<feature type="region of interest" description="Disordered" evidence="1">
    <location>
        <begin position="1"/>
        <end position="33"/>
    </location>
</feature>
<comment type="caution">
    <text evidence="2">The sequence shown here is derived from an EMBL/GenBank/DDBJ whole genome shotgun (WGS) entry which is preliminary data.</text>
</comment>
<dbReference type="GeneID" id="79317786"/>